<dbReference type="GO" id="GO:0004401">
    <property type="term" value="F:histidinol-phosphatase activity"/>
    <property type="evidence" value="ECO:0007669"/>
    <property type="project" value="UniProtKB-UniRule"/>
</dbReference>
<keyword evidence="5 8" id="KW-0378">Hydrolase</keyword>
<comment type="pathway">
    <text evidence="1 8">Amino-acid biosynthesis; L-histidine biosynthesis; L-histidine from 5-phospho-alpha-D-ribose 1-diphosphate: step 8/9.</text>
</comment>
<dbReference type="PATRIC" id="fig|1410657.5.peg.1040"/>
<dbReference type="Pfam" id="PF02811">
    <property type="entry name" value="PHP"/>
    <property type="match status" value="1"/>
</dbReference>
<accession>A0A0R2HIH9</accession>
<evidence type="ECO:0000256" key="6">
    <source>
        <dbReference type="ARBA" id="ARBA00023102"/>
    </source>
</evidence>
<evidence type="ECO:0000313" key="11">
    <source>
        <dbReference type="Proteomes" id="UP000051841"/>
    </source>
</evidence>
<dbReference type="Proteomes" id="UP000051841">
    <property type="component" value="Unassembled WGS sequence"/>
</dbReference>
<evidence type="ECO:0000256" key="7">
    <source>
        <dbReference type="ARBA" id="ARBA00049158"/>
    </source>
</evidence>
<evidence type="ECO:0000256" key="2">
    <source>
        <dbReference type="ARBA" id="ARBA00009152"/>
    </source>
</evidence>
<evidence type="ECO:0000256" key="3">
    <source>
        <dbReference type="ARBA" id="ARBA00013085"/>
    </source>
</evidence>
<dbReference type="RefSeq" id="WP_031589591.1">
    <property type="nucleotide sequence ID" value="NZ_JNKN01000029.1"/>
</dbReference>
<protein>
    <recommendedName>
        <fullName evidence="3 8">Histidinol-phosphatase</fullName>
        <shortName evidence="8">HolPase</shortName>
        <ecNumber evidence="3 8">3.1.3.15</ecNumber>
    </recommendedName>
</protein>
<dbReference type="AlphaFoldDB" id="A0A0R2HIH9"/>
<dbReference type="SUPFAM" id="SSF89550">
    <property type="entry name" value="PHP domain-like"/>
    <property type="match status" value="1"/>
</dbReference>
<dbReference type="EMBL" id="JQBL01000026">
    <property type="protein sequence ID" value="KRN49559.1"/>
    <property type="molecule type" value="Genomic_DNA"/>
</dbReference>
<evidence type="ECO:0000256" key="5">
    <source>
        <dbReference type="ARBA" id="ARBA00022801"/>
    </source>
</evidence>
<evidence type="ECO:0000256" key="1">
    <source>
        <dbReference type="ARBA" id="ARBA00004970"/>
    </source>
</evidence>
<evidence type="ECO:0000256" key="8">
    <source>
        <dbReference type="RuleBase" id="RU366003"/>
    </source>
</evidence>
<sequence>MKCDYHIHTSYSDDSTFEMEEVVKLAIKIHLDEICFTDHVDYGVKRDWDDPQGILYKNDTVFMNVDYPSYMAQIAYLKEKYKDQIIIKAGMEFGMQVHTIPQYRRLFHAYPFDFIILSCHQVDDLEFWTYEFQQGKSQIDYNKRYYQEIKNVISLYKDYSVLGHLDLIVRYDESPLPFDFIKEYIKDILKIIIKDGKGLEVNTSSYRYHLNSTQPSIEILKLYKEMGGQIITIGSDSHEQSHLGAYIEETKALLKELGFTHFYTFKNMMPIAHAL</sequence>
<dbReference type="Gene3D" id="3.20.20.140">
    <property type="entry name" value="Metal-dependent hydrolases"/>
    <property type="match status" value="1"/>
</dbReference>
<evidence type="ECO:0000256" key="4">
    <source>
        <dbReference type="ARBA" id="ARBA00022605"/>
    </source>
</evidence>
<reference evidence="10 11" key="1">
    <citation type="journal article" date="2015" name="Genome Announc.">
        <title>Expanding the biotechnology potential of lactobacilli through comparative genomics of 213 strains and associated genera.</title>
        <authorList>
            <person name="Sun Z."/>
            <person name="Harris H.M."/>
            <person name="McCann A."/>
            <person name="Guo C."/>
            <person name="Argimon S."/>
            <person name="Zhang W."/>
            <person name="Yang X."/>
            <person name="Jeffery I.B."/>
            <person name="Cooney J.C."/>
            <person name="Kagawa T.F."/>
            <person name="Liu W."/>
            <person name="Song Y."/>
            <person name="Salvetti E."/>
            <person name="Wrobel A."/>
            <person name="Rasinkangas P."/>
            <person name="Parkhill J."/>
            <person name="Rea M.C."/>
            <person name="O'Sullivan O."/>
            <person name="Ritari J."/>
            <person name="Douillard F.P."/>
            <person name="Paul Ross R."/>
            <person name="Yang R."/>
            <person name="Briner A.E."/>
            <person name="Felis G.E."/>
            <person name="de Vos W.M."/>
            <person name="Barrangou R."/>
            <person name="Klaenhammer T.R."/>
            <person name="Caufield P.W."/>
            <person name="Cui Y."/>
            <person name="Zhang H."/>
            <person name="O'Toole P.W."/>
        </authorList>
    </citation>
    <scope>NUCLEOTIDE SEQUENCE [LARGE SCALE GENOMIC DNA]</scope>
    <source>
        <strain evidence="10 11">DSM 20405</strain>
    </source>
</reference>
<gene>
    <name evidence="10" type="ORF">IV49_GL000999</name>
</gene>
<dbReference type="PANTHER" id="PTHR21039">
    <property type="entry name" value="HISTIDINOL PHOSPHATASE-RELATED"/>
    <property type="match status" value="1"/>
</dbReference>
<comment type="similarity">
    <text evidence="2 8">Belongs to the PHP hydrolase family. HisK subfamily.</text>
</comment>
<dbReference type="GO" id="GO:0000105">
    <property type="term" value="P:L-histidine biosynthetic process"/>
    <property type="evidence" value="ECO:0007669"/>
    <property type="project" value="UniProtKB-UniRule"/>
</dbReference>
<feature type="domain" description="PHP" evidence="9">
    <location>
        <begin position="4"/>
        <end position="204"/>
    </location>
</feature>
<dbReference type="NCBIfam" id="TIGR01856">
    <property type="entry name" value="hisJ_fam"/>
    <property type="match status" value="1"/>
</dbReference>
<dbReference type="InterPro" id="IPR004013">
    <property type="entry name" value="PHP_dom"/>
</dbReference>
<organism evidence="10 11">
    <name type="scientific">Kandleria vitulina DSM 20405</name>
    <dbReference type="NCBI Taxonomy" id="1410657"/>
    <lineage>
        <taxon>Bacteria</taxon>
        <taxon>Bacillati</taxon>
        <taxon>Bacillota</taxon>
        <taxon>Erysipelotrichia</taxon>
        <taxon>Erysipelotrichales</taxon>
        <taxon>Coprobacillaceae</taxon>
        <taxon>Kandleria</taxon>
    </lineage>
</organism>
<dbReference type="InterPro" id="IPR010140">
    <property type="entry name" value="Histidinol_P_phosphatase_HisJ"/>
</dbReference>
<evidence type="ECO:0000259" key="9">
    <source>
        <dbReference type="Pfam" id="PF02811"/>
    </source>
</evidence>
<proteinExistence type="inferred from homology"/>
<comment type="caution">
    <text evidence="10">The sequence shown here is derived from an EMBL/GenBank/DDBJ whole genome shotgun (WGS) entry which is preliminary data.</text>
</comment>
<keyword evidence="11" id="KW-1185">Reference proteome</keyword>
<name>A0A0R2HIH9_9FIRM</name>
<evidence type="ECO:0000313" key="10">
    <source>
        <dbReference type="EMBL" id="KRN49559.1"/>
    </source>
</evidence>
<dbReference type="GO" id="GO:0005737">
    <property type="term" value="C:cytoplasm"/>
    <property type="evidence" value="ECO:0007669"/>
    <property type="project" value="TreeGrafter"/>
</dbReference>
<dbReference type="EC" id="3.1.3.15" evidence="3 8"/>
<keyword evidence="4 8" id="KW-0028">Amino-acid biosynthesis</keyword>
<dbReference type="PANTHER" id="PTHR21039:SF0">
    <property type="entry name" value="HISTIDINOL-PHOSPHATASE"/>
    <property type="match status" value="1"/>
</dbReference>
<dbReference type="UniPathway" id="UPA00031">
    <property type="reaction ID" value="UER00013"/>
</dbReference>
<dbReference type="InterPro" id="IPR016195">
    <property type="entry name" value="Pol/histidinol_Pase-like"/>
</dbReference>
<comment type="catalytic activity">
    <reaction evidence="7 8">
        <text>L-histidinol phosphate + H2O = L-histidinol + phosphate</text>
        <dbReference type="Rhea" id="RHEA:14465"/>
        <dbReference type="ChEBI" id="CHEBI:15377"/>
        <dbReference type="ChEBI" id="CHEBI:43474"/>
        <dbReference type="ChEBI" id="CHEBI:57699"/>
        <dbReference type="ChEBI" id="CHEBI:57980"/>
        <dbReference type="EC" id="3.1.3.15"/>
    </reaction>
</comment>
<keyword evidence="6 8" id="KW-0368">Histidine biosynthesis</keyword>